<dbReference type="Proteomes" id="UP000824998">
    <property type="component" value="Unassembled WGS sequence"/>
</dbReference>
<reference evidence="1" key="1">
    <citation type="journal article" date="2021" name="IMA Fungus">
        <title>Genomic characterization of three marine fungi, including Emericellopsis atlantica sp. nov. with signatures of a generalist lifestyle and marine biomass degradation.</title>
        <authorList>
            <person name="Hagestad O.C."/>
            <person name="Hou L."/>
            <person name="Andersen J.H."/>
            <person name="Hansen E.H."/>
            <person name="Altermark B."/>
            <person name="Li C."/>
            <person name="Kuhnert E."/>
            <person name="Cox R.J."/>
            <person name="Crous P.W."/>
            <person name="Spatafora J.W."/>
            <person name="Lail K."/>
            <person name="Amirebrahimi M."/>
            <person name="Lipzen A."/>
            <person name="Pangilinan J."/>
            <person name="Andreopoulos W."/>
            <person name="Hayes R.D."/>
            <person name="Ng V."/>
            <person name="Grigoriev I.V."/>
            <person name="Jackson S.A."/>
            <person name="Sutton T.D.S."/>
            <person name="Dobson A.D.W."/>
            <person name="Rama T."/>
        </authorList>
    </citation>
    <scope>NUCLEOTIDE SEQUENCE</scope>
    <source>
        <strain evidence="1">TRa018bII</strain>
    </source>
</reference>
<sequence length="226" mass="25900">MSAFTPCPFLGGNESKKLGKGRRREGEWDVLDRRYHPQYLLPTLQVGSRVSRAAPKTRAGARRARIGKCILLVFGWRLFWFEECVWKAKIKVRMLLRVWREGRGIYLFLSGFTAIRRLVGHATILHVTFTFTIQNPSPLNPARSIQAHRCRRRQDHEGKVQSSPHLAFPFTLTINVLSSRKERHDSRSPPDPSFVFAVVEASPIWKEAVIAPYSFTFIAVIEASKD</sequence>
<accession>A0A9P7Y9C0</accession>
<dbReference type="AlphaFoldDB" id="A0A9P7Y9C0"/>
<evidence type="ECO:0000313" key="1">
    <source>
        <dbReference type="EMBL" id="KAG9229549.1"/>
    </source>
</evidence>
<evidence type="ECO:0000313" key="2">
    <source>
        <dbReference type="Proteomes" id="UP000824998"/>
    </source>
</evidence>
<keyword evidence="2" id="KW-1185">Reference proteome</keyword>
<comment type="caution">
    <text evidence="1">The sequence shown here is derived from an EMBL/GenBank/DDBJ whole genome shotgun (WGS) entry which is preliminary data.</text>
</comment>
<gene>
    <name evidence="1" type="ORF">BJ875DRAFT_192198</name>
</gene>
<protein>
    <submittedName>
        <fullName evidence="1">Uncharacterized protein</fullName>
    </submittedName>
</protein>
<dbReference type="EMBL" id="MU251755">
    <property type="protein sequence ID" value="KAG9229549.1"/>
    <property type="molecule type" value="Genomic_DNA"/>
</dbReference>
<name>A0A9P7Y9C0_9HELO</name>
<proteinExistence type="predicted"/>
<organism evidence="1 2">
    <name type="scientific">Amylocarpus encephaloides</name>
    <dbReference type="NCBI Taxonomy" id="45428"/>
    <lineage>
        <taxon>Eukaryota</taxon>
        <taxon>Fungi</taxon>
        <taxon>Dikarya</taxon>
        <taxon>Ascomycota</taxon>
        <taxon>Pezizomycotina</taxon>
        <taxon>Leotiomycetes</taxon>
        <taxon>Helotiales</taxon>
        <taxon>Helotiales incertae sedis</taxon>
        <taxon>Amylocarpus</taxon>
    </lineage>
</organism>